<name>A0A8H5FNA3_9AGAR</name>
<evidence type="ECO:0000256" key="1">
    <source>
        <dbReference type="SAM" id="MobiDB-lite"/>
    </source>
</evidence>
<evidence type="ECO:0000313" key="3">
    <source>
        <dbReference type="Proteomes" id="UP000559256"/>
    </source>
</evidence>
<accession>A0A8H5FNA3</accession>
<feature type="compositionally biased region" description="Polar residues" evidence="1">
    <location>
        <begin position="50"/>
        <end position="76"/>
    </location>
</feature>
<protein>
    <submittedName>
        <fullName evidence="2">Uncharacterized protein</fullName>
    </submittedName>
</protein>
<proteinExistence type="predicted"/>
<feature type="region of interest" description="Disordered" evidence="1">
    <location>
        <begin position="1"/>
        <end position="76"/>
    </location>
</feature>
<dbReference type="EMBL" id="JAACJM010000149">
    <property type="protein sequence ID" value="KAF5343094.1"/>
    <property type="molecule type" value="Genomic_DNA"/>
</dbReference>
<gene>
    <name evidence="2" type="ORF">D9758_016009</name>
</gene>
<feature type="compositionally biased region" description="Basic and acidic residues" evidence="1">
    <location>
        <begin position="1"/>
        <end position="17"/>
    </location>
</feature>
<dbReference type="Proteomes" id="UP000559256">
    <property type="component" value="Unassembled WGS sequence"/>
</dbReference>
<evidence type="ECO:0000313" key="2">
    <source>
        <dbReference type="EMBL" id="KAF5343094.1"/>
    </source>
</evidence>
<feature type="compositionally biased region" description="Polar residues" evidence="1">
    <location>
        <begin position="18"/>
        <end position="30"/>
    </location>
</feature>
<comment type="caution">
    <text evidence="2">The sequence shown here is derived from an EMBL/GenBank/DDBJ whole genome shotgun (WGS) entry which is preliminary data.</text>
</comment>
<sequence>MLDMRKEPGRVTAEPKSDPSQSVPPSTASVSVKPRSVTCDAGRDVRTSAALPQSTGHSIHSNSVASQHSSNAQDTWTDSKVCNVIEEKYLLLKEMSSHMYADMKDKATLDVLGKPNSQDTNKEGGMVPANLSDSVAQITKGLDALLSLITEDSEEVSVFIDYAMTIDDNSEKAQWQVNETEKKGTLHQLLGIPEYQSSYTRT</sequence>
<organism evidence="2 3">
    <name type="scientific">Tetrapyrgos nigripes</name>
    <dbReference type="NCBI Taxonomy" id="182062"/>
    <lineage>
        <taxon>Eukaryota</taxon>
        <taxon>Fungi</taxon>
        <taxon>Dikarya</taxon>
        <taxon>Basidiomycota</taxon>
        <taxon>Agaricomycotina</taxon>
        <taxon>Agaricomycetes</taxon>
        <taxon>Agaricomycetidae</taxon>
        <taxon>Agaricales</taxon>
        <taxon>Marasmiineae</taxon>
        <taxon>Marasmiaceae</taxon>
        <taxon>Tetrapyrgos</taxon>
    </lineage>
</organism>
<reference evidence="2 3" key="1">
    <citation type="journal article" date="2020" name="ISME J.">
        <title>Uncovering the hidden diversity of litter-decomposition mechanisms in mushroom-forming fungi.</title>
        <authorList>
            <person name="Floudas D."/>
            <person name="Bentzer J."/>
            <person name="Ahren D."/>
            <person name="Johansson T."/>
            <person name="Persson P."/>
            <person name="Tunlid A."/>
        </authorList>
    </citation>
    <scope>NUCLEOTIDE SEQUENCE [LARGE SCALE GENOMIC DNA]</scope>
    <source>
        <strain evidence="2 3">CBS 291.85</strain>
    </source>
</reference>
<dbReference type="AlphaFoldDB" id="A0A8H5FNA3"/>
<keyword evidence="3" id="KW-1185">Reference proteome</keyword>